<feature type="region of interest" description="Disordered" evidence="5">
    <location>
        <begin position="1"/>
        <end position="54"/>
    </location>
</feature>
<feature type="compositionally biased region" description="Basic and acidic residues" evidence="5">
    <location>
        <begin position="425"/>
        <end position="454"/>
    </location>
</feature>
<evidence type="ECO:0000256" key="3">
    <source>
        <dbReference type="ARBA" id="ARBA00023128"/>
    </source>
</evidence>
<reference evidence="8" key="2">
    <citation type="journal article" date="2016" name="G3 (Bethesda)">
        <title>Genome Evolution in Three Species of Cactophilic Drosophila.</title>
        <authorList>
            <person name="Sanchez-Flores A."/>
            <person name="Penazola F."/>
            <person name="Carpinteyro-Ponce J."/>
            <person name="Nazario-Yepiz N."/>
            <person name="Abreu-Goodger C."/>
            <person name="Machado C.A."/>
            <person name="Markow T.A."/>
        </authorList>
    </citation>
    <scope>NUCLEOTIDE SEQUENCE [LARGE SCALE GENOMIC DNA]</scope>
</reference>
<dbReference type="Gene3D" id="3.10.350.10">
    <property type="entry name" value="LysM domain"/>
    <property type="match status" value="1"/>
</dbReference>
<dbReference type="PROSITE" id="PS51886">
    <property type="entry name" value="TLDC"/>
    <property type="match status" value="1"/>
</dbReference>
<evidence type="ECO:0000256" key="2">
    <source>
        <dbReference type="ARBA" id="ARBA00009540"/>
    </source>
</evidence>
<dbReference type="RefSeq" id="XP_017874915.1">
    <property type="nucleotide sequence ID" value="XM_018019426.1"/>
</dbReference>
<dbReference type="SUPFAM" id="SSF54106">
    <property type="entry name" value="LysM domain"/>
    <property type="match status" value="1"/>
</dbReference>
<organism evidence="8 9">
    <name type="scientific">Drosophila arizonae</name>
    <name type="common">Fruit fly</name>
    <dbReference type="NCBI Taxonomy" id="7263"/>
    <lineage>
        <taxon>Eukaryota</taxon>
        <taxon>Metazoa</taxon>
        <taxon>Ecdysozoa</taxon>
        <taxon>Arthropoda</taxon>
        <taxon>Hexapoda</taxon>
        <taxon>Insecta</taxon>
        <taxon>Pterygota</taxon>
        <taxon>Neoptera</taxon>
        <taxon>Endopterygota</taxon>
        <taxon>Diptera</taxon>
        <taxon>Brachycera</taxon>
        <taxon>Muscomorpha</taxon>
        <taxon>Ephydroidea</taxon>
        <taxon>Drosophilidae</taxon>
        <taxon>Drosophila</taxon>
    </lineage>
</organism>
<dbReference type="InterPro" id="IPR018392">
    <property type="entry name" value="LysM"/>
</dbReference>
<feature type="region of interest" description="Disordered" evidence="5">
    <location>
        <begin position="611"/>
        <end position="637"/>
    </location>
</feature>
<feature type="domain" description="LysM" evidence="6">
    <location>
        <begin position="150"/>
        <end position="193"/>
    </location>
</feature>
<dbReference type="InterPro" id="IPR006571">
    <property type="entry name" value="TLDc_dom"/>
</dbReference>
<feature type="domain" description="TLDc" evidence="7">
    <location>
        <begin position="933"/>
        <end position="1094"/>
    </location>
</feature>
<comment type="similarity">
    <text evidence="2">Belongs to the OXR1 family.</text>
</comment>
<evidence type="ECO:0000256" key="5">
    <source>
        <dbReference type="SAM" id="MobiDB-lite"/>
    </source>
</evidence>
<feature type="compositionally biased region" description="Basic and acidic residues" evidence="5">
    <location>
        <begin position="224"/>
        <end position="242"/>
    </location>
</feature>
<dbReference type="CDD" id="cd00118">
    <property type="entry name" value="LysM"/>
    <property type="match status" value="1"/>
</dbReference>
<reference evidence="8" key="1">
    <citation type="journal article" date="1997" name="Nucleic Acids Res.">
        <title>tRNAscan-SE: a program for improved detection of transfer RNA genes in genomic sequence.</title>
        <authorList>
            <person name="Lowe T.M."/>
            <person name="Eddy S.R."/>
        </authorList>
    </citation>
    <scope>NUCLEOTIDE SEQUENCE [LARGE SCALE GENOMIC DNA]</scope>
</reference>
<dbReference type="SMART" id="SM00257">
    <property type="entry name" value="LysM"/>
    <property type="match status" value="1"/>
</dbReference>
<dbReference type="Pfam" id="PF01476">
    <property type="entry name" value="LysM"/>
    <property type="match status" value="1"/>
</dbReference>
<feature type="region of interest" description="Disordered" evidence="5">
    <location>
        <begin position="196"/>
        <end position="278"/>
    </location>
</feature>
<evidence type="ECO:0000313" key="8">
    <source>
        <dbReference type="Proteomes" id="UP000694904"/>
    </source>
</evidence>
<feature type="region of interest" description="Disordered" evidence="5">
    <location>
        <begin position="687"/>
        <end position="757"/>
    </location>
</feature>
<comment type="subcellular location">
    <subcellularLocation>
        <location evidence="1">Mitochondrion</location>
    </subcellularLocation>
</comment>
<reference evidence="9" key="3">
    <citation type="submission" date="2025-08" db="UniProtKB">
        <authorList>
            <consortium name="RefSeq"/>
        </authorList>
    </citation>
    <scope>IDENTIFICATION</scope>
    <source>
        <tissue evidence="9">Whole organism</tissue>
    </source>
</reference>
<accession>A0ABM1Q629</accession>
<evidence type="ECO:0000313" key="9">
    <source>
        <dbReference type="RefSeq" id="XP_017874915.1"/>
    </source>
</evidence>
<dbReference type="PANTHER" id="PTHR23354">
    <property type="entry name" value="NUCLEOLAR PROTEIN 7/ESTROGEN RECEPTOR COACTIVATOR-RELATED"/>
    <property type="match status" value="1"/>
</dbReference>
<evidence type="ECO:0000259" key="6">
    <source>
        <dbReference type="PROSITE" id="PS51782"/>
    </source>
</evidence>
<dbReference type="Proteomes" id="UP000694904">
    <property type="component" value="Chromosome 2"/>
</dbReference>
<dbReference type="PANTHER" id="PTHR23354:SF62">
    <property type="entry name" value="MUSTARD, ISOFORM V"/>
    <property type="match status" value="1"/>
</dbReference>
<feature type="compositionally biased region" description="Low complexity" evidence="5">
    <location>
        <begin position="718"/>
        <end position="729"/>
    </location>
</feature>
<protein>
    <recommendedName>
        <fullName evidence="4">Oxidation resistance protein 1</fullName>
    </recommendedName>
</protein>
<sequence length="1094" mass="118751">MSRENSPRHGSIRRHLNNRDSPAGSPGSPHPTTHPHFHHQHHQQPPIMEHAGSAPISTSASNIVTVLEDGENTMLPPLTGSGPSRQRSLRDRLKDGITGSFSWQSKSRSVDHGLAAPFDLDSLRSKVEQRFESVDKLSRQKSSLPTIPTISYTVGNRDTLTSVAARFDTTPSELTHLNRLNSSFIYPGQQLLVPDKTAKDDASTSSTGTIEGAGGASVSGKSSPIERKLSSDESKQEKDILEGLRPGSPKPGHIERIVGNSSNAGDNSQAEENADKSDDPVITQRFLKINVRHITDGQGVVGGVLLVTRNAVMFDPNVSDPLVIEHGPESYGVIAPMDLVVNAAIFHDIAHMRVAGGAGPSAAASGSETEKPEIYYPKPVLVEEDSKELSEQQADLEANKQRLEAEIGSLEITDDQESLCSSTGRDGDAFPKAFERERVEDTSTDAKDSAKTDAQDDDEDKKTLGLTNTRSTLEERRKSLLDHHWAIPSKDRSSDDEADNESNLTVDSGSRVQDPQSSASSTKGAVTGAAAAAAGASAAAAAAPAPAGAAVLPGIDLEHLEQLSKQSCYDSGIDIREPIPTIQPIPKKTVYSDADIVLSSDWVPPKNILPTHFSESPPRSTIFGQSLDAAGGGARKKTSSVSFSVDDEAAQAAAATAAALSSDKQADKKNKMLKRLSYPLTWVEGLTGEGGPSPAPGGSLNKSADTESAPNTGDSNQSVFSKVFSRRSSIGTFIRPHSSEGTASSTKLKEPKPLPPKLDYRSMVSMDDKPELFISVDKLIPRPARACSDPPLYFRLRMGKPIGKAIPQGTTVMSYGKNKLRAEYWFSVPKNRVDELYRFINTWVKHLYGELDEEQIKARGFELIQEDTEWTKSGTTKAGGYGGSQDGEEISDLTRESWEVLSMSQDEYRKTSLFATSSFDLDFPIPDLIGKTEILTEEHREKLCAHLPARAEGYSWSLIFSTSQHGFALNSLYRKMARLESPVLIVIEDTEHNVFGALTSCALHVSDHFYGTGESLLYKFNPSFKVFHWTGENMYFIKGNMESLSIGAGDGRFGLWLDGDLNQGRSQHCSTYGNEPLAPQEDFVIKTLECWAFV</sequence>
<evidence type="ECO:0000256" key="4">
    <source>
        <dbReference type="ARBA" id="ARBA00040604"/>
    </source>
</evidence>
<feature type="compositionally biased region" description="Basic and acidic residues" evidence="5">
    <location>
        <begin position="472"/>
        <end position="495"/>
    </location>
</feature>
<evidence type="ECO:0000259" key="7">
    <source>
        <dbReference type="PROSITE" id="PS51886"/>
    </source>
</evidence>
<dbReference type="Pfam" id="PF07534">
    <property type="entry name" value="TLD"/>
    <property type="match status" value="1"/>
</dbReference>
<gene>
    <name evidence="9" type="primary">LOC108621802</name>
</gene>
<feature type="compositionally biased region" description="Polar residues" evidence="5">
    <location>
        <begin position="613"/>
        <end position="624"/>
    </location>
</feature>
<name>A0ABM1Q629_DROAR</name>
<feature type="compositionally biased region" description="Basic residues" evidence="5">
    <location>
        <begin position="33"/>
        <end position="42"/>
    </location>
</feature>
<dbReference type="InterPro" id="IPR036779">
    <property type="entry name" value="LysM_dom_sf"/>
</dbReference>
<keyword evidence="8" id="KW-1185">Reference proteome</keyword>
<dbReference type="GeneID" id="108621802"/>
<feature type="compositionally biased region" description="Polar residues" evidence="5">
    <location>
        <begin position="501"/>
        <end position="516"/>
    </location>
</feature>
<proteinExistence type="inferred from homology"/>
<feature type="compositionally biased region" description="Polar residues" evidence="5">
    <location>
        <begin position="259"/>
        <end position="271"/>
    </location>
</feature>
<dbReference type="PROSITE" id="PS51782">
    <property type="entry name" value="LYSM"/>
    <property type="match status" value="1"/>
</dbReference>
<feature type="compositionally biased region" description="Polar residues" evidence="5">
    <location>
        <begin position="700"/>
        <end position="717"/>
    </location>
</feature>
<evidence type="ECO:0000256" key="1">
    <source>
        <dbReference type="ARBA" id="ARBA00004173"/>
    </source>
</evidence>
<keyword evidence="3" id="KW-0496">Mitochondrion</keyword>
<dbReference type="SMART" id="SM00584">
    <property type="entry name" value="TLDc"/>
    <property type="match status" value="1"/>
</dbReference>
<feature type="region of interest" description="Disordered" evidence="5">
    <location>
        <begin position="408"/>
        <end position="523"/>
    </location>
</feature>